<accession>A0A0E9PND3</accession>
<reference evidence="1" key="1">
    <citation type="submission" date="2014-11" db="EMBL/GenBank/DDBJ databases">
        <authorList>
            <person name="Amaro Gonzalez C."/>
        </authorList>
    </citation>
    <scope>NUCLEOTIDE SEQUENCE</scope>
</reference>
<sequence>MNLVNYLLVFQSTWKQPHGI</sequence>
<evidence type="ECO:0000313" key="1">
    <source>
        <dbReference type="EMBL" id="JAH06161.1"/>
    </source>
</evidence>
<organism evidence="1">
    <name type="scientific">Anguilla anguilla</name>
    <name type="common">European freshwater eel</name>
    <name type="synonym">Muraena anguilla</name>
    <dbReference type="NCBI Taxonomy" id="7936"/>
    <lineage>
        <taxon>Eukaryota</taxon>
        <taxon>Metazoa</taxon>
        <taxon>Chordata</taxon>
        <taxon>Craniata</taxon>
        <taxon>Vertebrata</taxon>
        <taxon>Euteleostomi</taxon>
        <taxon>Actinopterygii</taxon>
        <taxon>Neopterygii</taxon>
        <taxon>Teleostei</taxon>
        <taxon>Anguilliformes</taxon>
        <taxon>Anguillidae</taxon>
        <taxon>Anguilla</taxon>
    </lineage>
</organism>
<reference evidence="1" key="2">
    <citation type="journal article" date="2015" name="Fish Shellfish Immunol.">
        <title>Early steps in the European eel (Anguilla anguilla)-Vibrio vulnificus interaction in the gills: Role of the RtxA13 toxin.</title>
        <authorList>
            <person name="Callol A."/>
            <person name="Pajuelo D."/>
            <person name="Ebbesson L."/>
            <person name="Teles M."/>
            <person name="MacKenzie S."/>
            <person name="Amaro C."/>
        </authorList>
    </citation>
    <scope>NUCLEOTIDE SEQUENCE</scope>
</reference>
<proteinExistence type="predicted"/>
<name>A0A0E9PND3_ANGAN</name>
<dbReference type="AlphaFoldDB" id="A0A0E9PND3"/>
<protein>
    <submittedName>
        <fullName evidence="1">Uncharacterized protein</fullName>
    </submittedName>
</protein>
<dbReference type="EMBL" id="GBXM01102416">
    <property type="protein sequence ID" value="JAH06161.1"/>
    <property type="molecule type" value="Transcribed_RNA"/>
</dbReference>